<feature type="domain" description="PEGA" evidence="1">
    <location>
        <begin position="179"/>
        <end position="247"/>
    </location>
</feature>
<dbReference type="PANTHER" id="PTHR36194">
    <property type="entry name" value="S-LAYER-LIKE PROTEIN"/>
    <property type="match status" value="1"/>
</dbReference>
<organism evidence="2 3">
    <name type="scientific">Deinococcus aerolatus</name>
    <dbReference type="NCBI Taxonomy" id="522487"/>
    <lineage>
        <taxon>Bacteria</taxon>
        <taxon>Thermotogati</taxon>
        <taxon>Deinococcota</taxon>
        <taxon>Deinococci</taxon>
        <taxon>Deinococcales</taxon>
        <taxon>Deinococcaceae</taxon>
        <taxon>Deinococcus</taxon>
    </lineage>
</organism>
<dbReference type="EMBL" id="BMOL01000008">
    <property type="protein sequence ID" value="GGL82718.1"/>
    <property type="molecule type" value="Genomic_DNA"/>
</dbReference>
<dbReference type="InterPro" id="IPR013229">
    <property type="entry name" value="PEGA"/>
</dbReference>
<evidence type="ECO:0000313" key="3">
    <source>
        <dbReference type="Proteomes" id="UP000639973"/>
    </source>
</evidence>
<evidence type="ECO:0000259" key="1">
    <source>
        <dbReference type="Pfam" id="PF08308"/>
    </source>
</evidence>
<keyword evidence="3" id="KW-1185">Reference proteome</keyword>
<proteinExistence type="predicted"/>
<name>A0ABQ2GAL4_9DEIO</name>
<dbReference type="Proteomes" id="UP000639973">
    <property type="component" value="Unassembled WGS sequence"/>
</dbReference>
<sequence>MCHGGILSETAFYAEDMNHRAVRLFAVGALLTAALSACVPAPLRAQPGAQVGVQTVLTPAPVQAATGETGLYRDPGPAALQVRTHRPAFVTAVLLPQSGGAQVIGVGAVPADTAVAVALPATQGFTQVFTVTSLAPLDLAAAANARSVDGVARVVQQATAPLPTGSYTVATTVYRVVSFGTLEVTASVPGAQVRVNGRRVGHAPLILPDVPEGRVTVEVSRAGFDSVAQTVTVAADTTSRVTAEMRPETGGLWVDSDVAARVLIGRQPAGPTPLRMRVRPGVINVNVVPLDPAARTETLLVRVNVRQDTHIVCRSAPEFTCTVR</sequence>
<dbReference type="Pfam" id="PF08308">
    <property type="entry name" value="PEGA"/>
    <property type="match status" value="1"/>
</dbReference>
<comment type="caution">
    <text evidence="2">The sequence shown here is derived from an EMBL/GenBank/DDBJ whole genome shotgun (WGS) entry which is preliminary data.</text>
</comment>
<accession>A0ABQ2GAL4</accession>
<dbReference type="PANTHER" id="PTHR36194:SF1">
    <property type="entry name" value="S-LAYER-LIKE PROTEIN"/>
    <property type="match status" value="1"/>
</dbReference>
<protein>
    <recommendedName>
        <fullName evidence="1">PEGA domain-containing protein</fullName>
    </recommendedName>
</protein>
<gene>
    <name evidence="2" type="ORF">GCM10010840_20590</name>
</gene>
<evidence type="ECO:0000313" key="2">
    <source>
        <dbReference type="EMBL" id="GGL82718.1"/>
    </source>
</evidence>
<reference evidence="3" key="1">
    <citation type="journal article" date="2019" name="Int. J. Syst. Evol. Microbiol.">
        <title>The Global Catalogue of Microorganisms (GCM) 10K type strain sequencing project: providing services to taxonomists for standard genome sequencing and annotation.</title>
        <authorList>
            <consortium name="The Broad Institute Genomics Platform"/>
            <consortium name="The Broad Institute Genome Sequencing Center for Infectious Disease"/>
            <person name="Wu L."/>
            <person name="Ma J."/>
        </authorList>
    </citation>
    <scope>NUCLEOTIDE SEQUENCE [LARGE SCALE GENOMIC DNA]</scope>
    <source>
        <strain evidence="3">JCM 15442</strain>
    </source>
</reference>